<comment type="caution">
    <text evidence="2">The sequence shown here is derived from an EMBL/GenBank/DDBJ whole genome shotgun (WGS) entry which is preliminary data.</text>
</comment>
<sequence>MATSTTGMPTQDDCDIVRDCELALLTGAVRGDRASAVLLLHEDFHEFGASGVVWDRESILDMMEEEAADGRVDIKAEDLVTSALGPGVVLVTYDSVTPTRRAHRSSVWVRERGRWQVRHHQGTVVADRASGPTA</sequence>
<proteinExistence type="predicted"/>
<evidence type="ECO:0000259" key="1">
    <source>
        <dbReference type="Pfam" id="PF14534"/>
    </source>
</evidence>
<dbReference type="EMBL" id="BAABLO010000001">
    <property type="protein sequence ID" value="GAA4710171.1"/>
    <property type="molecule type" value="Genomic_DNA"/>
</dbReference>
<reference evidence="3" key="1">
    <citation type="journal article" date="2019" name="Int. J. Syst. Evol. Microbiol.">
        <title>The Global Catalogue of Microorganisms (GCM) 10K type strain sequencing project: providing services to taxonomists for standard genome sequencing and annotation.</title>
        <authorList>
            <consortium name="The Broad Institute Genomics Platform"/>
            <consortium name="The Broad Institute Genome Sequencing Center for Infectious Disease"/>
            <person name="Wu L."/>
            <person name="Ma J."/>
        </authorList>
    </citation>
    <scope>NUCLEOTIDE SEQUENCE [LARGE SCALE GENOMIC DNA]</scope>
    <source>
        <strain evidence="3">JCM 18961</strain>
    </source>
</reference>
<dbReference type="Pfam" id="PF14534">
    <property type="entry name" value="DUF4440"/>
    <property type="match status" value="1"/>
</dbReference>
<organism evidence="2 3">
    <name type="scientific">Pedococcus ginsenosidimutans</name>
    <dbReference type="NCBI Taxonomy" id="490570"/>
    <lineage>
        <taxon>Bacteria</taxon>
        <taxon>Bacillati</taxon>
        <taxon>Actinomycetota</taxon>
        <taxon>Actinomycetes</taxon>
        <taxon>Micrococcales</taxon>
        <taxon>Intrasporangiaceae</taxon>
        <taxon>Pedococcus</taxon>
    </lineage>
</organism>
<name>A0ABP8XMX9_9MICO</name>
<dbReference type="Proteomes" id="UP001500556">
    <property type="component" value="Unassembled WGS sequence"/>
</dbReference>
<evidence type="ECO:0000313" key="2">
    <source>
        <dbReference type="EMBL" id="GAA4710171.1"/>
    </source>
</evidence>
<evidence type="ECO:0000313" key="3">
    <source>
        <dbReference type="Proteomes" id="UP001500556"/>
    </source>
</evidence>
<dbReference type="InterPro" id="IPR032710">
    <property type="entry name" value="NTF2-like_dom_sf"/>
</dbReference>
<dbReference type="InterPro" id="IPR027843">
    <property type="entry name" value="DUF4440"/>
</dbReference>
<dbReference type="RefSeq" id="WP_345500630.1">
    <property type="nucleotide sequence ID" value="NZ_BAABLO010000001.1"/>
</dbReference>
<accession>A0ABP8XMX9</accession>
<dbReference type="Gene3D" id="3.10.450.50">
    <property type="match status" value="1"/>
</dbReference>
<protein>
    <recommendedName>
        <fullName evidence="1">DUF4440 domain-containing protein</fullName>
    </recommendedName>
</protein>
<feature type="domain" description="DUF4440" evidence="1">
    <location>
        <begin position="17"/>
        <end position="117"/>
    </location>
</feature>
<gene>
    <name evidence="2" type="ORF">GCM10025782_02750</name>
</gene>
<dbReference type="SUPFAM" id="SSF54427">
    <property type="entry name" value="NTF2-like"/>
    <property type="match status" value="1"/>
</dbReference>
<keyword evidence="3" id="KW-1185">Reference proteome</keyword>